<dbReference type="FunFam" id="2.60.40.60:FF:000098">
    <property type="entry name" value="cadherin-23 isoform X1"/>
    <property type="match status" value="1"/>
</dbReference>
<keyword evidence="7 14" id="KW-0106">Calcium</keyword>
<name>A0A1B0BPW1_9MUSC</name>
<feature type="domain" description="Cadherin" evidence="17">
    <location>
        <begin position="1426"/>
        <end position="1533"/>
    </location>
</feature>
<evidence type="ECO:0000256" key="7">
    <source>
        <dbReference type="ARBA" id="ARBA00022837"/>
    </source>
</evidence>
<feature type="domain" description="Cadherin" evidence="17">
    <location>
        <begin position="622"/>
        <end position="723"/>
    </location>
</feature>
<feature type="domain" description="Cadherin" evidence="17">
    <location>
        <begin position="144"/>
        <end position="266"/>
    </location>
</feature>
<evidence type="ECO:0000256" key="1">
    <source>
        <dbReference type="ARBA" id="ARBA00004251"/>
    </source>
</evidence>
<feature type="domain" description="Cadherin" evidence="17">
    <location>
        <begin position="1538"/>
        <end position="1656"/>
    </location>
</feature>
<feature type="domain" description="Cadherin" evidence="17">
    <location>
        <begin position="267"/>
        <end position="383"/>
    </location>
</feature>
<keyword evidence="10 15" id="KW-0472">Membrane</keyword>
<feature type="domain" description="Cadherin" evidence="17">
    <location>
        <begin position="384"/>
        <end position="503"/>
    </location>
</feature>
<feature type="domain" description="Cadherin" evidence="17">
    <location>
        <begin position="954"/>
        <end position="1078"/>
    </location>
</feature>
<evidence type="ECO:0000256" key="11">
    <source>
        <dbReference type="ARBA" id="ARBA00023157"/>
    </source>
</evidence>
<evidence type="ECO:0000256" key="13">
    <source>
        <dbReference type="ARBA" id="ARBA00059331"/>
    </source>
</evidence>
<feature type="domain" description="Cadherin" evidence="17">
    <location>
        <begin position="724"/>
        <end position="834"/>
    </location>
</feature>
<accession>A0A1B0BPW1</accession>
<dbReference type="CDD" id="cd11304">
    <property type="entry name" value="Cadherin_repeat"/>
    <property type="match status" value="13"/>
</dbReference>
<keyword evidence="11" id="KW-1015">Disulfide bond</keyword>
<feature type="domain" description="Cadherin" evidence="17">
    <location>
        <begin position="1193"/>
        <end position="1309"/>
    </location>
</feature>
<comment type="subcellular location">
    <subcellularLocation>
        <location evidence="1">Cell membrane</location>
        <topology evidence="1">Single-pass type I membrane protein</topology>
    </subcellularLocation>
</comment>
<dbReference type="FunFam" id="2.60.40.60:FF:000124">
    <property type="entry name" value="Cadherin-related family member 1"/>
    <property type="match status" value="1"/>
</dbReference>
<organism evidence="18 19">
    <name type="scientific">Glossina palpalis gambiensis</name>
    <dbReference type="NCBI Taxonomy" id="67801"/>
    <lineage>
        <taxon>Eukaryota</taxon>
        <taxon>Metazoa</taxon>
        <taxon>Ecdysozoa</taxon>
        <taxon>Arthropoda</taxon>
        <taxon>Hexapoda</taxon>
        <taxon>Insecta</taxon>
        <taxon>Pterygota</taxon>
        <taxon>Neoptera</taxon>
        <taxon>Endopterygota</taxon>
        <taxon>Diptera</taxon>
        <taxon>Brachycera</taxon>
        <taxon>Muscomorpha</taxon>
        <taxon>Hippoboscoidea</taxon>
        <taxon>Glossinidae</taxon>
        <taxon>Glossina</taxon>
    </lineage>
</organism>
<evidence type="ECO:0000256" key="4">
    <source>
        <dbReference type="ARBA" id="ARBA00022692"/>
    </source>
</evidence>
<feature type="domain" description="Cadherin" evidence="17">
    <location>
        <begin position="49"/>
        <end position="143"/>
    </location>
</feature>
<evidence type="ECO:0000256" key="12">
    <source>
        <dbReference type="ARBA" id="ARBA00023180"/>
    </source>
</evidence>
<evidence type="ECO:0000256" key="16">
    <source>
        <dbReference type="SAM" id="SignalP"/>
    </source>
</evidence>
<feature type="chain" id="PRO_5008405137" description="Cadherin domain-containing protein" evidence="16">
    <location>
        <begin position="32"/>
        <end position="1953"/>
    </location>
</feature>
<dbReference type="FunFam" id="2.60.40.60:FF:000368">
    <property type="entry name" value="Cadherin 74A, isoform A"/>
    <property type="match status" value="1"/>
</dbReference>
<feature type="transmembrane region" description="Helical" evidence="15">
    <location>
        <begin position="1879"/>
        <end position="1912"/>
    </location>
</feature>
<comment type="function">
    <text evidence="13">Cadherins are calcium-dependent cell adhesion proteins. They preferentially interact with themselves in a homophilic manner in connecting cells.</text>
</comment>
<dbReference type="Pfam" id="PF00028">
    <property type="entry name" value="Cadherin"/>
    <property type="match status" value="9"/>
</dbReference>
<dbReference type="PANTHER" id="PTHR24026:SF133">
    <property type="entry name" value="CADHERIN-RELATED FAMILY MEMBER 2"/>
    <property type="match status" value="1"/>
</dbReference>
<dbReference type="STRING" id="67801.A0A1B0BPW1"/>
<dbReference type="SMART" id="SM00112">
    <property type="entry name" value="CA"/>
    <property type="match status" value="14"/>
</dbReference>
<evidence type="ECO:0000256" key="5">
    <source>
        <dbReference type="ARBA" id="ARBA00022729"/>
    </source>
</evidence>
<dbReference type="PANTHER" id="PTHR24026">
    <property type="entry name" value="FAT ATYPICAL CADHERIN-RELATED"/>
    <property type="match status" value="1"/>
</dbReference>
<feature type="domain" description="Cadherin" evidence="17">
    <location>
        <begin position="504"/>
        <end position="621"/>
    </location>
</feature>
<keyword evidence="12" id="KW-0325">Glycoprotein</keyword>
<feature type="domain" description="Cadherin" evidence="17">
    <location>
        <begin position="848"/>
        <end position="953"/>
    </location>
</feature>
<dbReference type="InterPro" id="IPR020894">
    <property type="entry name" value="Cadherin_CS"/>
</dbReference>
<dbReference type="FunFam" id="2.60.40.60:FF:000168">
    <property type="entry name" value="Cadherin-related family member 2"/>
    <property type="match status" value="1"/>
</dbReference>
<dbReference type="GO" id="GO:0007156">
    <property type="term" value="P:homophilic cell adhesion via plasma membrane adhesion molecules"/>
    <property type="evidence" value="ECO:0007669"/>
    <property type="project" value="InterPro"/>
</dbReference>
<dbReference type="VEuPathDB" id="VectorBase:GPPI036832"/>
<proteinExistence type="predicted"/>
<reference evidence="19" key="1">
    <citation type="submission" date="2015-01" db="EMBL/GenBank/DDBJ databases">
        <authorList>
            <person name="Aksoy S."/>
            <person name="Warren W."/>
            <person name="Wilson R.K."/>
        </authorList>
    </citation>
    <scope>NUCLEOTIDE SEQUENCE [LARGE SCALE GENOMIC DNA]</scope>
    <source>
        <strain evidence="19">IAEA</strain>
    </source>
</reference>
<dbReference type="GO" id="GO:0048513">
    <property type="term" value="P:animal organ development"/>
    <property type="evidence" value="ECO:0007669"/>
    <property type="project" value="UniProtKB-ARBA"/>
</dbReference>
<dbReference type="Proteomes" id="UP000092460">
    <property type="component" value="Unassembled WGS sequence"/>
</dbReference>
<dbReference type="InterPro" id="IPR002126">
    <property type="entry name" value="Cadherin-like_dom"/>
</dbReference>
<dbReference type="FunFam" id="2.60.40.60:FF:000118">
    <property type="entry name" value="protocadherin Fat 4"/>
    <property type="match status" value="1"/>
</dbReference>
<dbReference type="GO" id="GO:0048589">
    <property type="term" value="P:developmental growth"/>
    <property type="evidence" value="ECO:0007669"/>
    <property type="project" value="UniProtKB-ARBA"/>
</dbReference>
<keyword evidence="3" id="KW-0245">EGF-like domain</keyword>
<keyword evidence="19" id="KW-1185">Reference proteome</keyword>
<evidence type="ECO:0000259" key="17">
    <source>
        <dbReference type="PROSITE" id="PS50268"/>
    </source>
</evidence>
<reference evidence="18" key="2">
    <citation type="submission" date="2020-05" db="UniProtKB">
        <authorList>
            <consortium name="EnsemblMetazoa"/>
        </authorList>
    </citation>
    <scope>IDENTIFICATION</scope>
    <source>
        <strain evidence="18">IAEA</strain>
    </source>
</reference>
<dbReference type="EnsemblMetazoa" id="GPPI036832-RA">
    <property type="protein sequence ID" value="GPPI036832-PA"/>
    <property type="gene ID" value="GPPI036832"/>
</dbReference>
<dbReference type="FunFam" id="2.60.40.60:FF:000266">
    <property type="entry name" value="Cadherin 23"/>
    <property type="match status" value="1"/>
</dbReference>
<feature type="domain" description="Cadherin" evidence="17">
    <location>
        <begin position="1310"/>
        <end position="1423"/>
    </location>
</feature>
<sequence length="1953" mass="218471">MWHSMRNLVQILQQLFLILCLMLYSAYNAKSQHVNQLPHFIEGGDMAHFSLAENVAIGSPVYQLKGVDPKGTAVKYSISGPVFSVDRHTGVVRLRQELDRETQDTIEVIISLTDEGLYGNEPHTISLRREIPVRDYNDNQPIFMTRPYLANISELLEVNSELDIKPSIIVVDHDTDRNAEVTIKCVQVSVDPKGTAVKYSISGPVFSVDRHTGVVRLRQELDRETQDTIEVIISLTDEGLYGNEPHTISLRREIPVRDYNDNQPIFMTRPYLANISELLEVNSELDIKPSIIVVDHDTDRNAEVTIKCVQENDICDTFNVTAEEISPGNYTAHVFLRKPLDFERRPNYIMTISASDGSLENPLTSYATISISLIDVQDQSPVFINAPYSATIDENTAPGTSVLNVAAIDGDVGIPRDVILSLEDEVFGYFTLIPFGDPIEGTAVLATTNISLDRENSRILQNAGVYVFSVRATELIDGFMPADSSTTQITIVVNDIDDHVPTFNSNNLTISIPENLGIGMPLPGLAIFINDLDTGSNSHYDLKLRNIRNSLNVFSVSPFEGQGRTPIVVKVLNSSRLDYDVVDSMDRIFLFDIIASVRGEEKSKVRVNVELTDLNDNSPVFESSSYRFSVSENLPPNSRIGSITATEKDSGKFGDITYCLKGFGADHFYTDPKLGGFFVKKTLDYETQSSYSFSIVAADGGGREMNAQIYVEIDDINDNYPQFEKSEYVRTIRENTAIFEPQFIIRAIDVDGPAQGGGKIRYGIVSENSISGNVFHIDEVSGEISLQKIARSKDTERGEYELEVAATDFGTPPLTNITKVSIRVGISGNQRPVFKGHFQNVENVPILGPPSYRVSIPENAPAGHNVTIVRAHDPDGLDSLLRYRIVGANDNFEIDEAIGLIRVSPQARIDRESNMGSFEIIVNAVDSGLPIAETATSTVYVNIKDINDEKPKFEHPSYVAYISERTEFGETVIKVKAIDSDLNSKLCYSIKDDNIKAITKTGIGLINRTSYRVEDAFRINNQSGIISVNGKLRHDLAAVIVLPIEVRDLNAEINLDSQIDTTEVTIYVQSFKDTNPVFTNKGWVSSKAVINIHIMEEMPIESTLFVLQAEDPITKLPIKSFQLIEPLKLEYFHIHERSGEVILRKRLDYETLREDEVQCIFQIKANSPDGQRSTISKVNLTIENVNDNGPIFEEQSYRATVEENKKHPLKIIRVRATDKDATLTERDERFGYHKIIYSLHGEHSGLFEINSSTGEIMIGLNQLIDHERTPRIYLQVKAEDSPGKPMDSKHSFVDLEIDVLDINDNVPQFDQIEYTAVIPENADIETSVIKVFATDLDEGPSGEVYYKIAEEDEVADLFKINKYTGEIKTKSELTGKGRAEPYTIRIIAQDNGEQISKQMALSSETSVAIYIGDVSANDGKPYFLKPKDGQVADVKENAPIGTAVFQVQASDPDNPNTPSGTLHYKILDDTLDAAAFKIDENTGLISTSQVLDRETKDLYNIILEVYDDGQPGQSLTKVLQINILDVNDHQPVFCREPDEGPLQFLVLEEEHGGTIVGNFAAIDIDIGENALIDYVIIEGNDEKVFYIETSENNTATLKTTKPIDRELVENFQLTVKCLQRGEAIDSLIGDTYDRYDRSHLRIHVRVIDIDDNLPQFEHKYASVGVRINVPIDTIITKIRVTDLDAEAEPLILTIENLTFVPQFYKRTKTMRTAVWQTLFVLDNRTGELKTAGSFADYVDGYFEMKIRANNSQNVKRHTFSTFKVFIIRDKSLLKFVFARPPKEIRNIVRPFQEKMREKLTPFNLNLHIMDTQALTRSDYSLDFTAASSCFQMFRNGSAMALNEMKRLMNSEHLKEELLDVYVEYGISAVEPCSTRKIPAIAGIIGFPGIWLVGIAALIGMAALITVCTACFLKRKFKAHSNHSLQTSYAPTESFGVSVPAVYLPYSEPMYGPL</sequence>
<dbReference type="GO" id="GO:0005886">
    <property type="term" value="C:plasma membrane"/>
    <property type="evidence" value="ECO:0007669"/>
    <property type="project" value="UniProtKB-SubCell"/>
</dbReference>
<evidence type="ECO:0000256" key="14">
    <source>
        <dbReference type="PROSITE-ProRule" id="PRU00043"/>
    </source>
</evidence>
<evidence type="ECO:0000256" key="2">
    <source>
        <dbReference type="ARBA" id="ARBA00022475"/>
    </source>
</evidence>
<feature type="domain" description="Cadherin" evidence="17">
    <location>
        <begin position="1086"/>
        <end position="1192"/>
    </location>
</feature>
<dbReference type="PRINTS" id="PR00205">
    <property type="entry name" value="CADHERIN"/>
</dbReference>
<dbReference type="Gene3D" id="2.60.40.60">
    <property type="entry name" value="Cadherins"/>
    <property type="match status" value="15"/>
</dbReference>
<evidence type="ECO:0000256" key="6">
    <source>
        <dbReference type="ARBA" id="ARBA00022737"/>
    </source>
</evidence>
<evidence type="ECO:0000256" key="10">
    <source>
        <dbReference type="ARBA" id="ARBA00023136"/>
    </source>
</evidence>
<dbReference type="PROSITE" id="PS50268">
    <property type="entry name" value="CADHERIN_2"/>
    <property type="match status" value="14"/>
</dbReference>
<dbReference type="GO" id="GO:0030154">
    <property type="term" value="P:cell differentiation"/>
    <property type="evidence" value="ECO:0007669"/>
    <property type="project" value="UniProtKB-ARBA"/>
</dbReference>
<protein>
    <recommendedName>
        <fullName evidence="17">Cadherin domain-containing protein</fullName>
    </recommendedName>
</protein>
<evidence type="ECO:0000256" key="3">
    <source>
        <dbReference type="ARBA" id="ARBA00022536"/>
    </source>
</evidence>
<keyword evidence="6" id="KW-0677">Repeat</keyword>
<dbReference type="GO" id="GO:0001736">
    <property type="term" value="P:establishment of planar polarity"/>
    <property type="evidence" value="ECO:0007669"/>
    <property type="project" value="UniProtKB-ARBA"/>
</dbReference>
<evidence type="ECO:0000256" key="9">
    <source>
        <dbReference type="ARBA" id="ARBA00022989"/>
    </source>
</evidence>
<evidence type="ECO:0000256" key="8">
    <source>
        <dbReference type="ARBA" id="ARBA00022889"/>
    </source>
</evidence>
<dbReference type="PROSITE" id="PS00232">
    <property type="entry name" value="CADHERIN_1"/>
    <property type="match status" value="4"/>
</dbReference>
<dbReference type="FunFam" id="2.60.40.60:FF:000296">
    <property type="entry name" value="Cadherin 74A, isoform A"/>
    <property type="match status" value="1"/>
</dbReference>
<evidence type="ECO:0000313" key="18">
    <source>
        <dbReference type="EnsemblMetazoa" id="GPPI036832-PA"/>
    </source>
</evidence>
<feature type="signal peptide" evidence="16">
    <location>
        <begin position="1"/>
        <end position="31"/>
    </location>
</feature>
<dbReference type="FunFam" id="2.60.40.60:FF:000308">
    <property type="entry name" value="Cadherin 74A, isoform A"/>
    <property type="match status" value="1"/>
</dbReference>
<keyword evidence="4 15" id="KW-0812">Transmembrane</keyword>
<keyword evidence="5 16" id="KW-0732">Signal</keyword>
<dbReference type="GO" id="GO:0048731">
    <property type="term" value="P:system development"/>
    <property type="evidence" value="ECO:0007669"/>
    <property type="project" value="UniProtKB-ARBA"/>
</dbReference>
<dbReference type="EMBL" id="JXJN01018247">
    <property type="status" value="NOT_ANNOTATED_CDS"/>
    <property type="molecule type" value="Genomic_DNA"/>
</dbReference>
<dbReference type="GO" id="GO:0005509">
    <property type="term" value="F:calcium ion binding"/>
    <property type="evidence" value="ECO:0007669"/>
    <property type="project" value="UniProtKB-UniRule"/>
</dbReference>
<evidence type="ECO:0000313" key="19">
    <source>
        <dbReference type="Proteomes" id="UP000092460"/>
    </source>
</evidence>
<dbReference type="FunFam" id="2.60.40.60:FF:000039">
    <property type="entry name" value="FAT atypical cadherin 3"/>
    <property type="match status" value="1"/>
</dbReference>
<keyword evidence="9 15" id="KW-1133">Transmembrane helix</keyword>
<dbReference type="SUPFAM" id="SSF49313">
    <property type="entry name" value="Cadherin-like"/>
    <property type="match status" value="15"/>
</dbReference>
<evidence type="ECO:0000256" key="15">
    <source>
        <dbReference type="SAM" id="Phobius"/>
    </source>
</evidence>
<dbReference type="GO" id="GO:0007163">
    <property type="term" value="P:establishment or maintenance of cell polarity"/>
    <property type="evidence" value="ECO:0007669"/>
    <property type="project" value="UniProtKB-ARBA"/>
</dbReference>
<keyword evidence="2" id="KW-1003">Cell membrane</keyword>
<keyword evidence="8" id="KW-0130">Cell adhesion</keyword>
<dbReference type="InterPro" id="IPR015919">
    <property type="entry name" value="Cadherin-like_sf"/>
</dbReference>